<dbReference type="AlphaFoldDB" id="A0A7C8IF17"/>
<evidence type="ECO:0000313" key="3">
    <source>
        <dbReference type="Proteomes" id="UP000481861"/>
    </source>
</evidence>
<dbReference type="EMBL" id="JAADJZ010000004">
    <property type="protein sequence ID" value="KAF2875551.1"/>
    <property type="molecule type" value="Genomic_DNA"/>
</dbReference>
<keyword evidence="1" id="KW-0732">Signal</keyword>
<sequence>MSFYSMFPVCFSALLPSILTSQSLFRSAIPRLIFAACRCPTQPMPSESASLHSVLDDGTVRDAHHERAQCQGYQHAVSNTRLSLQSRVRHAMHCRYQGTSHGSQKSRNPRAYSASIPRISAMISHFVEARIRIQRARGQGRICCVRR</sequence>
<comment type="caution">
    <text evidence="2">The sequence shown here is derived from an EMBL/GenBank/DDBJ whole genome shotgun (WGS) entry which is preliminary data.</text>
</comment>
<evidence type="ECO:0000313" key="2">
    <source>
        <dbReference type="EMBL" id="KAF2875551.1"/>
    </source>
</evidence>
<organism evidence="2 3">
    <name type="scientific">Massariosphaeria phaeospora</name>
    <dbReference type="NCBI Taxonomy" id="100035"/>
    <lineage>
        <taxon>Eukaryota</taxon>
        <taxon>Fungi</taxon>
        <taxon>Dikarya</taxon>
        <taxon>Ascomycota</taxon>
        <taxon>Pezizomycotina</taxon>
        <taxon>Dothideomycetes</taxon>
        <taxon>Pleosporomycetidae</taxon>
        <taxon>Pleosporales</taxon>
        <taxon>Pleosporales incertae sedis</taxon>
        <taxon>Massariosphaeria</taxon>
    </lineage>
</organism>
<accession>A0A7C8IF17</accession>
<dbReference type="Proteomes" id="UP000481861">
    <property type="component" value="Unassembled WGS sequence"/>
</dbReference>
<protein>
    <recommendedName>
        <fullName evidence="4">Secreted protein</fullName>
    </recommendedName>
</protein>
<feature type="signal peptide" evidence="1">
    <location>
        <begin position="1"/>
        <end position="21"/>
    </location>
</feature>
<proteinExistence type="predicted"/>
<evidence type="ECO:0000256" key="1">
    <source>
        <dbReference type="SAM" id="SignalP"/>
    </source>
</evidence>
<reference evidence="2 3" key="1">
    <citation type="submission" date="2020-01" db="EMBL/GenBank/DDBJ databases">
        <authorList>
            <consortium name="DOE Joint Genome Institute"/>
            <person name="Haridas S."/>
            <person name="Albert R."/>
            <person name="Binder M."/>
            <person name="Bloem J."/>
            <person name="Labutti K."/>
            <person name="Salamov A."/>
            <person name="Andreopoulos B."/>
            <person name="Baker S.E."/>
            <person name="Barry K."/>
            <person name="Bills G."/>
            <person name="Bluhm B.H."/>
            <person name="Cannon C."/>
            <person name="Castanera R."/>
            <person name="Culley D.E."/>
            <person name="Daum C."/>
            <person name="Ezra D."/>
            <person name="Gonzalez J.B."/>
            <person name="Henrissat B."/>
            <person name="Kuo A."/>
            <person name="Liang C."/>
            <person name="Lipzen A."/>
            <person name="Lutzoni F."/>
            <person name="Magnuson J."/>
            <person name="Mondo S."/>
            <person name="Nolan M."/>
            <person name="Ohm R."/>
            <person name="Pangilinan J."/>
            <person name="Park H.-J.H."/>
            <person name="Ramirez L."/>
            <person name="Alfaro M."/>
            <person name="Sun H."/>
            <person name="Tritt A."/>
            <person name="Yoshinaga Y."/>
            <person name="Zwiers L.-H.L."/>
            <person name="Turgeon B.G."/>
            <person name="Goodwin S.B."/>
            <person name="Spatafora J.W."/>
            <person name="Crous P.W."/>
            <person name="Grigoriev I.V."/>
        </authorList>
    </citation>
    <scope>NUCLEOTIDE SEQUENCE [LARGE SCALE GENOMIC DNA]</scope>
    <source>
        <strain evidence="2 3">CBS 611.86</strain>
    </source>
</reference>
<keyword evidence="3" id="KW-1185">Reference proteome</keyword>
<name>A0A7C8IF17_9PLEO</name>
<evidence type="ECO:0008006" key="4">
    <source>
        <dbReference type="Google" id="ProtNLM"/>
    </source>
</evidence>
<feature type="chain" id="PRO_5029018381" description="Secreted protein" evidence="1">
    <location>
        <begin position="22"/>
        <end position="147"/>
    </location>
</feature>
<gene>
    <name evidence="2" type="ORF">BDV95DRAFT_278115</name>
</gene>